<dbReference type="InterPro" id="IPR019734">
    <property type="entry name" value="TPR_rpt"/>
</dbReference>
<evidence type="ECO:0000313" key="4">
    <source>
        <dbReference type="EMBL" id="HCE17244.1"/>
    </source>
</evidence>
<keyword evidence="3" id="KW-0812">Transmembrane</keyword>
<evidence type="ECO:0000313" key="5">
    <source>
        <dbReference type="Proteomes" id="UP000264141"/>
    </source>
</evidence>
<evidence type="ECO:0000256" key="3">
    <source>
        <dbReference type="SAM" id="Phobius"/>
    </source>
</evidence>
<keyword evidence="3" id="KW-1133">Transmembrane helix</keyword>
<feature type="repeat" description="TPR" evidence="1">
    <location>
        <begin position="115"/>
        <end position="148"/>
    </location>
</feature>
<sequence>MSDSNLENTQPSRPTEDLEKTRVSKARAENSNLEVTQPVVPPSSESNPPVAEWRPPLSEPDTTPPSRSGRPRRWPWVLGGLVLIFLCGALGGFLGYRAALNLRAQVNAEEVARVATEQFMLALQEQTAGKYDLALKRYEYVISLDPNFPGVQEKLTEVMMAIALAQTPTVTLPVATPTLTPTPDTRAEEEIFNNARQLLANKEWSKAIEVLDTLRNKNIAYRTVEVDGMYYIALRFRGLAKINAGALEEGLYDLALVERFASPLDVDAEGVRTWARMYIAGASYWGVRWDQVIHYFSQIHPYYPAMRDATGMTAIERYRVALIKYGDQLASAGKYCEAYEQYQASYQVGPDSALDPTVTAVFTLCHPATATPQPTVPLTPTPTVETVVPTVETPAPTQETPTEAPSPTP</sequence>
<comment type="caution">
    <text evidence="4">The sequence shown here is derived from an EMBL/GenBank/DDBJ whole genome shotgun (WGS) entry which is preliminary data.</text>
</comment>
<protein>
    <recommendedName>
        <fullName evidence="6">Tetratricopeptide repeat protein</fullName>
    </recommendedName>
</protein>
<feature type="transmembrane region" description="Helical" evidence="3">
    <location>
        <begin position="76"/>
        <end position="96"/>
    </location>
</feature>
<evidence type="ECO:0008006" key="6">
    <source>
        <dbReference type="Google" id="ProtNLM"/>
    </source>
</evidence>
<keyword evidence="1" id="KW-0802">TPR repeat</keyword>
<evidence type="ECO:0000256" key="1">
    <source>
        <dbReference type="PROSITE-ProRule" id="PRU00339"/>
    </source>
</evidence>
<dbReference type="Gene3D" id="1.25.40.10">
    <property type="entry name" value="Tetratricopeptide repeat domain"/>
    <property type="match status" value="1"/>
</dbReference>
<name>A0A3D1JFL4_9CHLR</name>
<dbReference type="PROSITE" id="PS50005">
    <property type="entry name" value="TPR"/>
    <property type="match status" value="1"/>
</dbReference>
<accession>A0A3D1JFL4</accession>
<dbReference type="Proteomes" id="UP000264141">
    <property type="component" value="Unassembled WGS sequence"/>
</dbReference>
<dbReference type="STRING" id="229919.GCA_001050195_02112"/>
<dbReference type="SUPFAM" id="SSF48452">
    <property type="entry name" value="TPR-like"/>
    <property type="match status" value="1"/>
</dbReference>
<reference evidence="4 5" key="1">
    <citation type="journal article" date="2018" name="Nat. Biotechnol.">
        <title>A standardized bacterial taxonomy based on genome phylogeny substantially revises the tree of life.</title>
        <authorList>
            <person name="Parks D.H."/>
            <person name="Chuvochina M."/>
            <person name="Waite D.W."/>
            <person name="Rinke C."/>
            <person name="Skarshewski A."/>
            <person name="Chaumeil P.A."/>
            <person name="Hugenholtz P."/>
        </authorList>
    </citation>
    <scope>NUCLEOTIDE SEQUENCE [LARGE SCALE GENOMIC DNA]</scope>
    <source>
        <strain evidence="4">UBA8781</strain>
    </source>
</reference>
<organism evidence="4 5">
    <name type="scientific">Anaerolinea thermolimosa</name>
    <dbReference type="NCBI Taxonomy" id="229919"/>
    <lineage>
        <taxon>Bacteria</taxon>
        <taxon>Bacillati</taxon>
        <taxon>Chloroflexota</taxon>
        <taxon>Anaerolineae</taxon>
        <taxon>Anaerolineales</taxon>
        <taxon>Anaerolineaceae</taxon>
        <taxon>Anaerolinea</taxon>
    </lineage>
</organism>
<gene>
    <name evidence="4" type="ORF">DEQ80_05245</name>
</gene>
<feature type="compositionally biased region" description="Basic and acidic residues" evidence="2">
    <location>
        <begin position="14"/>
        <end position="28"/>
    </location>
</feature>
<evidence type="ECO:0000256" key="2">
    <source>
        <dbReference type="SAM" id="MobiDB-lite"/>
    </source>
</evidence>
<proteinExistence type="predicted"/>
<feature type="compositionally biased region" description="Polar residues" evidence="2">
    <location>
        <begin position="1"/>
        <end position="13"/>
    </location>
</feature>
<dbReference type="EMBL" id="DPBP01000022">
    <property type="protein sequence ID" value="HCE17244.1"/>
    <property type="molecule type" value="Genomic_DNA"/>
</dbReference>
<keyword evidence="3" id="KW-0472">Membrane</keyword>
<feature type="region of interest" description="Disordered" evidence="2">
    <location>
        <begin position="1"/>
        <end position="71"/>
    </location>
</feature>
<dbReference type="InterPro" id="IPR011990">
    <property type="entry name" value="TPR-like_helical_dom_sf"/>
</dbReference>
<dbReference type="AlphaFoldDB" id="A0A3D1JFL4"/>